<dbReference type="EMBL" id="JEMB01003000">
    <property type="protein sequence ID" value="KYF76546.1"/>
    <property type="molecule type" value="Genomic_DNA"/>
</dbReference>
<gene>
    <name evidence="1" type="ORF">BE17_21720</name>
</gene>
<reference evidence="1 2" key="1">
    <citation type="submission" date="2014-02" db="EMBL/GenBank/DDBJ databases">
        <title>The small core and large imbalanced accessory genome model reveals a collaborative survival strategy of Sorangium cellulosum strains in nature.</title>
        <authorList>
            <person name="Han K."/>
            <person name="Peng R."/>
            <person name="Blom J."/>
            <person name="Li Y.-Z."/>
        </authorList>
    </citation>
    <scope>NUCLEOTIDE SEQUENCE [LARGE SCALE GENOMIC DNA]</scope>
    <source>
        <strain evidence="1 2">So0011-07</strain>
    </source>
</reference>
<organism evidence="1 2">
    <name type="scientific">Sorangium cellulosum</name>
    <name type="common">Polyangium cellulosum</name>
    <dbReference type="NCBI Taxonomy" id="56"/>
    <lineage>
        <taxon>Bacteria</taxon>
        <taxon>Pseudomonadati</taxon>
        <taxon>Myxococcota</taxon>
        <taxon>Polyangia</taxon>
        <taxon>Polyangiales</taxon>
        <taxon>Polyangiaceae</taxon>
        <taxon>Sorangium</taxon>
    </lineage>
</organism>
<name>A0A150R9C0_SORCE</name>
<dbReference type="AlphaFoldDB" id="A0A150R9C0"/>
<dbReference type="Proteomes" id="UP000075635">
    <property type="component" value="Unassembled WGS sequence"/>
</dbReference>
<accession>A0A150R9C0</accession>
<protein>
    <submittedName>
        <fullName evidence="1">Uncharacterized protein</fullName>
    </submittedName>
</protein>
<evidence type="ECO:0000313" key="1">
    <source>
        <dbReference type="EMBL" id="KYF76546.1"/>
    </source>
</evidence>
<proteinExistence type="predicted"/>
<evidence type="ECO:0000313" key="2">
    <source>
        <dbReference type="Proteomes" id="UP000075635"/>
    </source>
</evidence>
<comment type="caution">
    <text evidence="1">The sequence shown here is derived from an EMBL/GenBank/DDBJ whole genome shotgun (WGS) entry which is preliminary data.</text>
</comment>
<sequence length="109" mass="11834">MRIACQIRVKDLDGHDFAPLLVMGLPHGGEAAATDLLKEQIASVVERVSGPKLSAIADLALQAEDLLVELVSVRSNVLQRAFSVIRTLDLLAQIAGMLVGIYRYDLPRI</sequence>